<dbReference type="EMBL" id="LBFC01000024">
    <property type="protein sequence ID" value="ONN26451.1"/>
    <property type="molecule type" value="Genomic_DNA"/>
</dbReference>
<comment type="caution">
    <text evidence="1">The sequence shown here is derived from an EMBL/GenBank/DDBJ whole genome shotgun (WGS) entry which is preliminary data.</text>
</comment>
<reference evidence="1 2" key="1">
    <citation type="submission" date="2015-06" db="EMBL/GenBank/DDBJ databases">
        <title>Genome sequencing of Thermotogales isolates from hydrothermal vents.</title>
        <authorList>
            <person name="Haverkamp T.H."/>
            <person name="Kublanov I.V."/>
            <person name="Nesbo C.L."/>
        </authorList>
    </citation>
    <scope>NUCLEOTIDE SEQUENCE [LARGE SCALE GENOMIC DNA]</scope>
    <source>
        <strain evidence="2">ik275mar</strain>
    </source>
</reference>
<evidence type="ECO:0000313" key="2">
    <source>
        <dbReference type="Proteomes" id="UP000242616"/>
    </source>
</evidence>
<name>A0ABX3IF51_9BACT</name>
<sequence length="230" mass="27485">MDYNDYKKELINYRQITNFNLLKSWNPKDELYKKVNKDGNYADFKGDTIIFFLKENEKRFIKEIQKKLYENLGKILANALNKEFFHITLHDLCNLNITNNVERCIRNNKSMIKGIFQEIKDFSPIKLDSIGLYNGGSAIGVMFVPNSKEDFIKIFELRRKFDKLIPQNSLYIPHVTLGYYLPKEYSKKDRKEIFDYIQNTKINFSIELTYELLKYTIFRNMNSYIPVYPI</sequence>
<organism evidence="1 2">
    <name type="scientific">Thermosipho affectus</name>
    <dbReference type="NCBI Taxonomy" id="660294"/>
    <lineage>
        <taxon>Bacteria</taxon>
        <taxon>Thermotogati</taxon>
        <taxon>Thermotogota</taxon>
        <taxon>Thermotogae</taxon>
        <taxon>Thermotogales</taxon>
        <taxon>Fervidobacteriaceae</taxon>
        <taxon>Thermosipho</taxon>
    </lineage>
</organism>
<protein>
    <recommendedName>
        <fullName evidence="3">2'-5' RNA ligase family protein</fullName>
    </recommendedName>
</protein>
<dbReference type="SUPFAM" id="SSF55144">
    <property type="entry name" value="LigT-like"/>
    <property type="match status" value="1"/>
</dbReference>
<keyword evidence="2" id="KW-1185">Reference proteome</keyword>
<dbReference type="RefSeq" id="WP_077198818.1">
    <property type="nucleotide sequence ID" value="NZ_LBFC01000024.1"/>
</dbReference>
<gene>
    <name evidence="1" type="ORF">XJ44_09035</name>
</gene>
<evidence type="ECO:0000313" key="1">
    <source>
        <dbReference type="EMBL" id="ONN26451.1"/>
    </source>
</evidence>
<evidence type="ECO:0008006" key="3">
    <source>
        <dbReference type="Google" id="ProtNLM"/>
    </source>
</evidence>
<dbReference type="Gene3D" id="3.90.1140.10">
    <property type="entry name" value="Cyclic phosphodiesterase"/>
    <property type="match status" value="1"/>
</dbReference>
<dbReference type="InterPro" id="IPR009097">
    <property type="entry name" value="Cyclic_Pdiesterase"/>
</dbReference>
<accession>A0ABX3IF51</accession>
<proteinExistence type="predicted"/>
<dbReference type="Proteomes" id="UP000242616">
    <property type="component" value="Unassembled WGS sequence"/>
</dbReference>